<dbReference type="Proteomes" id="UP000469943">
    <property type="component" value="Unassembled WGS sequence"/>
</dbReference>
<organism evidence="5 8">
    <name type="scientific">Bifidobacterium ramosum</name>
    <dbReference type="NCBI Taxonomy" id="1798158"/>
    <lineage>
        <taxon>Bacteria</taxon>
        <taxon>Bacillati</taxon>
        <taxon>Actinomycetota</taxon>
        <taxon>Actinomycetes</taxon>
        <taxon>Bifidobacteriales</taxon>
        <taxon>Bifidobacteriaceae</taxon>
        <taxon>Bifidobacterium</taxon>
    </lineage>
</organism>
<evidence type="ECO:0000256" key="1">
    <source>
        <dbReference type="ARBA" id="ARBA00010164"/>
    </source>
</evidence>
<protein>
    <submittedName>
        <fullName evidence="5">Toxin HipA</fullName>
    </submittedName>
    <submittedName>
        <fullName evidence="6">Type II toxin-antitoxin system HipA family toxin</fullName>
    </submittedName>
</protein>
<comment type="similarity">
    <text evidence="1">Belongs to the HipA Ser/Thr kinase family.</text>
</comment>
<dbReference type="GO" id="GO:0005829">
    <property type="term" value="C:cytosol"/>
    <property type="evidence" value="ECO:0007669"/>
    <property type="project" value="TreeGrafter"/>
</dbReference>
<dbReference type="PANTHER" id="PTHR37419:SF8">
    <property type="entry name" value="TOXIN YJJJ"/>
    <property type="match status" value="1"/>
</dbReference>
<gene>
    <name evidence="5" type="ORF">DSM100688_0475</name>
    <name evidence="6" type="ORF">GFD24_02430</name>
</gene>
<evidence type="ECO:0000313" key="5">
    <source>
        <dbReference type="EMBL" id="KAB8289395.1"/>
    </source>
</evidence>
<dbReference type="OrthoDB" id="3182374at2"/>
<name>A0A6L4X373_9BIFI</name>
<dbReference type="GO" id="GO:0004674">
    <property type="term" value="F:protein serine/threonine kinase activity"/>
    <property type="evidence" value="ECO:0007669"/>
    <property type="project" value="TreeGrafter"/>
</dbReference>
<dbReference type="PANTHER" id="PTHR37419">
    <property type="entry name" value="SERINE/THREONINE-PROTEIN KINASE TOXIN HIPA"/>
    <property type="match status" value="1"/>
</dbReference>
<evidence type="ECO:0000259" key="4">
    <source>
        <dbReference type="Pfam" id="PF07804"/>
    </source>
</evidence>
<accession>A0A6L4X373</accession>
<reference evidence="5 8" key="2">
    <citation type="submission" date="2019-10" db="EMBL/GenBank/DDBJ databases">
        <title>Characterization of the phylogenetic diversity of two novel species belonging to the genus Bifidobacterium: Bifidobacterium cebidarum sp. nov. and Bifidobacterium leontopitheci sp. nov.</title>
        <authorList>
            <person name="Lugli G.A."/>
            <person name="Duranti S."/>
            <person name="Milani C."/>
            <person name="Turroni F."/>
            <person name="Ventura M."/>
        </authorList>
    </citation>
    <scope>NUCLEOTIDE SEQUENCE [LARGE SCALE GENOMIC DNA]</scope>
    <source>
        <strain evidence="5 8">DSM 100688</strain>
    </source>
</reference>
<keyword evidence="3" id="KW-0418">Kinase</keyword>
<dbReference type="EMBL" id="WBSM01000001">
    <property type="protein sequence ID" value="KAB8289395.1"/>
    <property type="molecule type" value="Genomic_DNA"/>
</dbReference>
<evidence type="ECO:0000256" key="3">
    <source>
        <dbReference type="ARBA" id="ARBA00022777"/>
    </source>
</evidence>
<dbReference type="EMBL" id="WHZX01000001">
    <property type="protein sequence ID" value="NEG71094.1"/>
    <property type="molecule type" value="Genomic_DNA"/>
</dbReference>
<dbReference type="Proteomes" id="UP000482084">
    <property type="component" value="Unassembled WGS sequence"/>
</dbReference>
<comment type="caution">
    <text evidence="5">The sequence shown here is derived from an EMBL/GenBank/DDBJ whole genome shotgun (WGS) entry which is preliminary data.</text>
</comment>
<evidence type="ECO:0000313" key="6">
    <source>
        <dbReference type="EMBL" id="NEG71094.1"/>
    </source>
</evidence>
<dbReference type="InterPro" id="IPR012893">
    <property type="entry name" value="HipA-like_C"/>
</dbReference>
<dbReference type="RefSeq" id="WP_152357548.1">
    <property type="nucleotide sequence ID" value="NZ_WBSM01000001.1"/>
</dbReference>
<feature type="domain" description="HipA-like C-terminal" evidence="4">
    <location>
        <begin position="159"/>
        <end position="345"/>
    </location>
</feature>
<keyword evidence="2" id="KW-0808">Transferase</keyword>
<dbReference type="Pfam" id="PF07804">
    <property type="entry name" value="HipA_C"/>
    <property type="match status" value="1"/>
</dbReference>
<evidence type="ECO:0000313" key="8">
    <source>
        <dbReference type="Proteomes" id="UP000482084"/>
    </source>
</evidence>
<evidence type="ECO:0000313" key="7">
    <source>
        <dbReference type="Proteomes" id="UP000469943"/>
    </source>
</evidence>
<sequence>MPVKTVEATVVITLENGTEVTAGALYATGDDLSFRYDADYAVAPHSFDIFPSLPRSLAPFFFAGLGPFSDCAPDRWGRKIFARSLKRTRVSESEYLFGVNDLTRQGAVRFLVDGKPVAGDEGVPVLVNLPDLLNTADAVEQNREVSDISLRRLYRATGSLGGARPKASVADRQALWLAKFPKPNGDEWDVIGWEAVTLELAHMAGIQVPEHRTLAVNDIGGRSRTVLLTKRFDREPAPSVDSMTRIPYMSAMTALEATDGDGGDWLDLAEFTRRSGGDTVELWHRAMFGAAIGNLDDHLRNHGYLRRSNAWELAPAFDMNPEPYDAKAPDIHQIALFGDTEVTVDKLRSDDCLSLFGVSRKHAEQWSMTLRSVLTQAIPRAAMRHIDAYSINLMSGRFTSAVASLQ</sequence>
<dbReference type="InterPro" id="IPR052028">
    <property type="entry name" value="HipA_Ser/Thr_kinase"/>
</dbReference>
<proteinExistence type="inferred from homology"/>
<evidence type="ECO:0000256" key="2">
    <source>
        <dbReference type="ARBA" id="ARBA00022679"/>
    </source>
</evidence>
<reference evidence="6 7" key="1">
    <citation type="submission" date="2019-10" db="EMBL/GenBank/DDBJ databases">
        <title>Bifidobacterium from non-human primates.</title>
        <authorList>
            <person name="Modesto M."/>
        </authorList>
    </citation>
    <scope>NUCLEOTIDE SEQUENCE [LARGE SCALE GENOMIC DNA]</scope>
    <source>
        <strain evidence="6 7">TREM</strain>
    </source>
</reference>
<keyword evidence="8" id="KW-1185">Reference proteome</keyword>
<dbReference type="AlphaFoldDB" id="A0A6L4X373"/>